<evidence type="ECO:0000256" key="1">
    <source>
        <dbReference type="SAM" id="MobiDB-lite"/>
    </source>
</evidence>
<keyword evidence="3" id="KW-1185">Reference proteome</keyword>
<evidence type="ECO:0000313" key="2">
    <source>
        <dbReference type="EMBL" id="MDO7876366.1"/>
    </source>
</evidence>
<reference evidence="2" key="1">
    <citation type="submission" date="2023-07" db="EMBL/GenBank/DDBJ databases">
        <authorList>
            <person name="Kim M.K."/>
        </authorList>
    </citation>
    <scope>NUCLEOTIDE SEQUENCE</scope>
    <source>
        <strain evidence="2">ASUV-10-1</strain>
    </source>
</reference>
<organism evidence="2 3">
    <name type="scientific">Hymenobacter aranciens</name>
    <dbReference type="NCBI Taxonomy" id="3063996"/>
    <lineage>
        <taxon>Bacteria</taxon>
        <taxon>Pseudomonadati</taxon>
        <taxon>Bacteroidota</taxon>
        <taxon>Cytophagia</taxon>
        <taxon>Cytophagales</taxon>
        <taxon>Hymenobacteraceae</taxon>
        <taxon>Hymenobacter</taxon>
    </lineage>
</organism>
<comment type="caution">
    <text evidence="2">The sequence shown here is derived from an EMBL/GenBank/DDBJ whole genome shotgun (WGS) entry which is preliminary data.</text>
</comment>
<evidence type="ECO:0000313" key="3">
    <source>
        <dbReference type="Proteomes" id="UP001176429"/>
    </source>
</evidence>
<dbReference type="RefSeq" id="WP_305007725.1">
    <property type="nucleotide sequence ID" value="NZ_JAUQSY010000011.1"/>
</dbReference>
<name>A0ABT9BDM6_9BACT</name>
<feature type="region of interest" description="Disordered" evidence="1">
    <location>
        <begin position="217"/>
        <end position="238"/>
    </location>
</feature>
<protein>
    <submittedName>
        <fullName evidence="2">Uncharacterized protein</fullName>
    </submittedName>
</protein>
<proteinExistence type="predicted"/>
<sequence>MAQPKYAARFENFFPNLRLNRAEFADMAEFTLNALRTSGKYAALAEALEAELQQYRTAHAGQLSGEGQATTLTAKQALTDFKAYLKMVERKYIIPTYDEGSADFKALLPNGRSGLAKTAQNKVEDAFTAFLDAMDARPVAFPEALRQQGRGTKDQPGILGNLRATLTAADQAKNASGARKIDLHDGRKATCVVLFKVYATLLVEFFDNPAKAAPFFDLSKAGRSDGGPKPPKNTQPKA</sequence>
<dbReference type="Proteomes" id="UP001176429">
    <property type="component" value="Unassembled WGS sequence"/>
</dbReference>
<accession>A0ABT9BDM6</accession>
<dbReference type="EMBL" id="JAUQSY010000011">
    <property type="protein sequence ID" value="MDO7876366.1"/>
    <property type="molecule type" value="Genomic_DNA"/>
</dbReference>
<gene>
    <name evidence="2" type="ORF">Q5H93_16600</name>
</gene>
<feature type="compositionally biased region" description="Pro residues" evidence="1">
    <location>
        <begin position="228"/>
        <end position="238"/>
    </location>
</feature>